<accession>L8FMT2</accession>
<dbReference type="VEuPathDB" id="FungiDB:GMDG_05330"/>
<dbReference type="Proteomes" id="UP000011064">
    <property type="component" value="Unassembled WGS sequence"/>
</dbReference>
<evidence type="ECO:0000313" key="3">
    <source>
        <dbReference type="Proteomes" id="UP000011064"/>
    </source>
</evidence>
<evidence type="ECO:0000256" key="1">
    <source>
        <dbReference type="SAM" id="MobiDB-lite"/>
    </source>
</evidence>
<sequence>MILLCYHLNIALSDILVDHLAMPRNSPSLLSSVVHSESRILDNTLNPQKRPVSGGLRTNTTIPSVNQQSRSHSASILTVSTTPQLSQQLLDSALEHGLTLRRSFSLGKSRLKAEVETQVERL</sequence>
<dbReference type="HOGENOM" id="CLU_2027733_0_0_1"/>
<feature type="region of interest" description="Disordered" evidence="1">
    <location>
        <begin position="47"/>
        <end position="69"/>
    </location>
</feature>
<organism evidence="2 3">
    <name type="scientific">Pseudogymnoascus destructans (strain ATCC MYA-4855 / 20631-21)</name>
    <name type="common">Bat white-nose syndrome fungus</name>
    <name type="synonym">Geomyces destructans</name>
    <dbReference type="NCBI Taxonomy" id="658429"/>
    <lineage>
        <taxon>Eukaryota</taxon>
        <taxon>Fungi</taxon>
        <taxon>Dikarya</taxon>
        <taxon>Ascomycota</taxon>
        <taxon>Pezizomycotina</taxon>
        <taxon>Leotiomycetes</taxon>
        <taxon>Thelebolales</taxon>
        <taxon>Thelebolaceae</taxon>
        <taxon>Pseudogymnoascus</taxon>
    </lineage>
</organism>
<protein>
    <submittedName>
        <fullName evidence="2">Uncharacterized protein</fullName>
    </submittedName>
</protein>
<evidence type="ECO:0000313" key="2">
    <source>
        <dbReference type="EMBL" id="ELR02260.1"/>
    </source>
</evidence>
<keyword evidence="3" id="KW-1185">Reference proteome</keyword>
<dbReference type="AlphaFoldDB" id="L8FMT2"/>
<dbReference type="InParanoid" id="L8FMT2"/>
<feature type="compositionally biased region" description="Polar residues" evidence="1">
    <location>
        <begin position="56"/>
        <end position="69"/>
    </location>
</feature>
<gene>
    <name evidence="2" type="ORF">GMDG_05330</name>
</gene>
<proteinExistence type="predicted"/>
<reference evidence="3" key="1">
    <citation type="submission" date="2010-09" db="EMBL/GenBank/DDBJ databases">
        <title>The genome sequence of Geomyces destructans 20631-21.</title>
        <authorList>
            <consortium name="The Broad Institute Genome Sequencing Platform"/>
            <person name="Cuomo C.A."/>
            <person name="Blehert D.S."/>
            <person name="Lorch J.M."/>
            <person name="Young S.K."/>
            <person name="Zeng Q."/>
            <person name="Gargeya S."/>
            <person name="Fitzgerald M."/>
            <person name="Haas B."/>
            <person name="Abouelleil A."/>
            <person name="Alvarado L."/>
            <person name="Arachchi H.M."/>
            <person name="Berlin A."/>
            <person name="Brown A."/>
            <person name="Chapman S.B."/>
            <person name="Chen Z."/>
            <person name="Dunbar C."/>
            <person name="Freedman E."/>
            <person name="Gearin G."/>
            <person name="Gellesch M."/>
            <person name="Goldberg J."/>
            <person name="Griggs A."/>
            <person name="Gujja S."/>
            <person name="Heiman D."/>
            <person name="Howarth C."/>
            <person name="Larson L."/>
            <person name="Lui A."/>
            <person name="MacDonald P.J.P."/>
            <person name="Montmayeur A."/>
            <person name="Murphy C."/>
            <person name="Neiman D."/>
            <person name="Pearson M."/>
            <person name="Priest M."/>
            <person name="Roberts A."/>
            <person name="Saif S."/>
            <person name="Shea T."/>
            <person name="Shenoy N."/>
            <person name="Sisk P."/>
            <person name="Stolte C."/>
            <person name="Sykes S."/>
            <person name="Wortman J."/>
            <person name="Nusbaum C."/>
            <person name="Birren B."/>
        </authorList>
    </citation>
    <scope>NUCLEOTIDE SEQUENCE [LARGE SCALE GENOMIC DNA]</scope>
    <source>
        <strain evidence="3">ATCC MYA-4855 / 20631-21</strain>
    </source>
</reference>
<name>L8FMT2_PSED2</name>
<dbReference type="EMBL" id="GL573279">
    <property type="protein sequence ID" value="ELR02260.1"/>
    <property type="molecule type" value="Genomic_DNA"/>
</dbReference>